<evidence type="ECO:0000313" key="9">
    <source>
        <dbReference type="Proteomes" id="UP001279660"/>
    </source>
</evidence>
<evidence type="ECO:0000256" key="2">
    <source>
        <dbReference type="ARBA" id="ARBA00022908"/>
    </source>
</evidence>
<comment type="similarity">
    <text evidence="1">Belongs to the 'phage' integrase family.</text>
</comment>
<keyword evidence="2" id="KW-0229">DNA integration</keyword>
<dbReference type="PANTHER" id="PTHR30629:SF2">
    <property type="entry name" value="PROPHAGE INTEGRASE INTS-RELATED"/>
    <property type="match status" value="1"/>
</dbReference>
<proteinExistence type="inferred from homology"/>
<reference evidence="8 9" key="1">
    <citation type="submission" date="2023-11" db="EMBL/GenBank/DDBJ databases">
        <title>MicrobeMod: A computational toolkit for identifying prokaryotic methylation and restriction-modification with nanopore sequencing.</title>
        <authorList>
            <person name="Crits-Christoph A."/>
            <person name="Kang S.C."/>
            <person name="Lee H."/>
            <person name="Ostrov N."/>
        </authorList>
    </citation>
    <scope>NUCLEOTIDE SEQUENCE [LARGE SCALE GENOMIC DNA]</scope>
    <source>
        <strain evidence="8 9">ATCC 14820</strain>
    </source>
</reference>
<sequence>MLTNAAVLAAQPKPRAYKRTDGQGLYLHVAPTGTKSFRMRYRDQDGREQTLTFGAISLAEARARRDVARAAIARGEDPRPDASAVTSFEGAARAWHAHRALGWSPVHAVDVIESLERDAFAAIGAIALGSITRPMVLDVLERVEARGAIETARRLRQRIEAVFEFARAKGWTSIDNPADVREALAAAPASGRQAALVEVAELRALVAKVDALDAAPILRQASRFLALTAVRLAALRGMEWCEVEDLEGDAPIWRVPAARMKLGAANKRDPANDHIVPLSAPAAAILRAVRARMAVPGEPSSFVFPGRAGAQPIGAGAIGELYVRAGFGGRHVPHGWRASFSTVMNERRPECRADIDRTLGHVPKDMKKVERAYNRAEHLSARRALLEEWAEVLIG</sequence>
<dbReference type="Pfam" id="PF00589">
    <property type="entry name" value="Phage_integrase"/>
    <property type="match status" value="1"/>
</dbReference>
<dbReference type="Gene3D" id="3.30.160.390">
    <property type="entry name" value="Integrase, DNA-binding domain"/>
    <property type="match status" value="1"/>
</dbReference>
<dbReference type="PANTHER" id="PTHR30629">
    <property type="entry name" value="PROPHAGE INTEGRASE"/>
    <property type="match status" value="1"/>
</dbReference>
<name>A0ABU4PMQ1_9SPHN</name>
<dbReference type="RefSeq" id="WP_010402976.1">
    <property type="nucleotide sequence ID" value="NZ_JAWXXV010000001.1"/>
</dbReference>
<dbReference type="SUPFAM" id="SSF56349">
    <property type="entry name" value="DNA breaking-rejoining enzymes"/>
    <property type="match status" value="1"/>
</dbReference>
<dbReference type="PROSITE" id="PS51898">
    <property type="entry name" value="TYR_RECOMBINASE"/>
    <property type="match status" value="1"/>
</dbReference>
<dbReference type="Gene3D" id="1.10.443.10">
    <property type="entry name" value="Intergrase catalytic core"/>
    <property type="match status" value="1"/>
</dbReference>
<dbReference type="InterPro" id="IPR011010">
    <property type="entry name" value="DNA_brk_join_enz"/>
</dbReference>
<dbReference type="PROSITE" id="PS51900">
    <property type="entry name" value="CB"/>
    <property type="match status" value="1"/>
</dbReference>
<evidence type="ECO:0000256" key="3">
    <source>
        <dbReference type="ARBA" id="ARBA00023125"/>
    </source>
</evidence>
<dbReference type="InterPro" id="IPR050808">
    <property type="entry name" value="Phage_Integrase"/>
</dbReference>
<evidence type="ECO:0000259" key="7">
    <source>
        <dbReference type="PROSITE" id="PS51900"/>
    </source>
</evidence>
<protein>
    <submittedName>
        <fullName evidence="8">Integrase arm-type DNA-binding domain-containing protein</fullName>
    </submittedName>
</protein>
<comment type="caution">
    <text evidence="8">The sequence shown here is derived from an EMBL/GenBank/DDBJ whole genome shotgun (WGS) entry which is preliminary data.</text>
</comment>
<evidence type="ECO:0000256" key="1">
    <source>
        <dbReference type="ARBA" id="ARBA00008857"/>
    </source>
</evidence>
<dbReference type="InterPro" id="IPR002104">
    <property type="entry name" value="Integrase_catalytic"/>
</dbReference>
<gene>
    <name evidence="8" type="ORF">SIL82_10605</name>
</gene>
<dbReference type="GO" id="GO:0003677">
    <property type="term" value="F:DNA binding"/>
    <property type="evidence" value="ECO:0007669"/>
    <property type="project" value="UniProtKB-KW"/>
</dbReference>
<dbReference type="Pfam" id="PF22022">
    <property type="entry name" value="Phage_int_M"/>
    <property type="match status" value="1"/>
</dbReference>
<dbReference type="InterPro" id="IPR025166">
    <property type="entry name" value="Integrase_DNA_bind_dom"/>
</dbReference>
<dbReference type="InterPro" id="IPR038488">
    <property type="entry name" value="Integrase_DNA-bd_sf"/>
</dbReference>
<dbReference type="Proteomes" id="UP001279660">
    <property type="component" value="Unassembled WGS sequence"/>
</dbReference>
<evidence type="ECO:0000256" key="4">
    <source>
        <dbReference type="ARBA" id="ARBA00023172"/>
    </source>
</evidence>
<evidence type="ECO:0000256" key="5">
    <source>
        <dbReference type="PROSITE-ProRule" id="PRU01248"/>
    </source>
</evidence>
<dbReference type="InterPro" id="IPR044068">
    <property type="entry name" value="CB"/>
</dbReference>
<dbReference type="Pfam" id="PF13356">
    <property type="entry name" value="Arm-DNA-bind_3"/>
    <property type="match status" value="1"/>
</dbReference>
<dbReference type="Gene3D" id="1.10.150.130">
    <property type="match status" value="1"/>
</dbReference>
<keyword evidence="4" id="KW-0233">DNA recombination</keyword>
<accession>A0ABU4PMQ1</accession>
<keyword evidence="9" id="KW-1185">Reference proteome</keyword>
<evidence type="ECO:0000313" key="8">
    <source>
        <dbReference type="EMBL" id="MDX5984714.1"/>
    </source>
</evidence>
<dbReference type="InterPro" id="IPR053876">
    <property type="entry name" value="Phage_int_M"/>
</dbReference>
<organism evidence="8 9">
    <name type="scientific">Sphingomonas echinoides</name>
    <dbReference type="NCBI Taxonomy" id="59803"/>
    <lineage>
        <taxon>Bacteria</taxon>
        <taxon>Pseudomonadati</taxon>
        <taxon>Pseudomonadota</taxon>
        <taxon>Alphaproteobacteria</taxon>
        <taxon>Sphingomonadales</taxon>
        <taxon>Sphingomonadaceae</taxon>
        <taxon>Sphingomonas</taxon>
    </lineage>
</organism>
<feature type="domain" description="Tyr recombinase" evidence="6">
    <location>
        <begin position="192"/>
        <end position="390"/>
    </location>
</feature>
<evidence type="ECO:0000259" key="6">
    <source>
        <dbReference type="PROSITE" id="PS51898"/>
    </source>
</evidence>
<dbReference type="InterPro" id="IPR010998">
    <property type="entry name" value="Integrase_recombinase_N"/>
</dbReference>
<dbReference type="CDD" id="cd00801">
    <property type="entry name" value="INT_P4_C"/>
    <property type="match status" value="1"/>
</dbReference>
<dbReference type="EMBL" id="JAWXXV010000001">
    <property type="protein sequence ID" value="MDX5984714.1"/>
    <property type="molecule type" value="Genomic_DNA"/>
</dbReference>
<dbReference type="InterPro" id="IPR013762">
    <property type="entry name" value="Integrase-like_cat_sf"/>
</dbReference>
<keyword evidence="3 5" id="KW-0238">DNA-binding</keyword>
<feature type="domain" description="Core-binding (CB)" evidence="7">
    <location>
        <begin position="86"/>
        <end position="167"/>
    </location>
</feature>